<protein>
    <submittedName>
        <fullName evidence="2">Zinc ribbon domain-containing protein</fullName>
    </submittedName>
</protein>
<comment type="caution">
    <text evidence="2">The sequence shown here is derived from an EMBL/GenBank/DDBJ whole genome shotgun (WGS) entry which is preliminary data.</text>
</comment>
<evidence type="ECO:0000313" key="2">
    <source>
        <dbReference type="EMBL" id="PMP63335.1"/>
    </source>
</evidence>
<dbReference type="AlphaFoldDB" id="A0A2N7PJZ6"/>
<dbReference type="SMART" id="SM00834">
    <property type="entry name" value="CxxC_CXXC_SSSS"/>
    <property type="match status" value="1"/>
</dbReference>
<dbReference type="Gene3D" id="2.20.28.30">
    <property type="entry name" value="RNA polymerase ii, chain L"/>
    <property type="match status" value="1"/>
</dbReference>
<dbReference type="InterPro" id="IPR013429">
    <property type="entry name" value="Regulatory_FmdB_Zinc_ribbon"/>
</dbReference>
<dbReference type="EMBL" id="PNIE01000039">
    <property type="protein sequence ID" value="PMP63335.1"/>
    <property type="molecule type" value="Genomic_DNA"/>
</dbReference>
<proteinExistence type="predicted"/>
<reference evidence="2 3" key="1">
    <citation type="submission" date="2018-01" db="EMBL/GenBank/DDBJ databases">
        <title>Metagenomic assembled genomes from two thermal pools in the Uzon Caldera, Kamchatka, Russia.</title>
        <authorList>
            <person name="Wilkins L."/>
            <person name="Ettinger C."/>
        </authorList>
    </citation>
    <scope>NUCLEOTIDE SEQUENCE [LARGE SCALE GENOMIC DNA]</scope>
    <source>
        <strain evidence="2">ZAV-15</strain>
    </source>
</reference>
<dbReference type="Proteomes" id="UP000235731">
    <property type="component" value="Unassembled WGS sequence"/>
</dbReference>
<accession>A0A2N7PJZ6</accession>
<sequence>MPLYEFECEACGKSFEILMKREEEFPPCPFCGSNEVIKIPSIFGFKDKASYREERERAILKRARDYLIDGKLKDAKKFLERAKEFHPTDRIKRLSETLSEAKPPKGGFLIKREATILKKKEG</sequence>
<evidence type="ECO:0000259" key="1">
    <source>
        <dbReference type="SMART" id="SM00834"/>
    </source>
</evidence>
<feature type="domain" description="Putative regulatory protein FmdB zinc ribbon" evidence="1">
    <location>
        <begin position="1"/>
        <end position="41"/>
    </location>
</feature>
<gene>
    <name evidence="2" type="ORF">C0197_02920</name>
</gene>
<organism evidence="2 3">
    <name type="scientific">Caldimicrobium thiodismutans</name>
    <dbReference type="NCBI Taxonomy" id="1653476"/>
    <lineage>
        <taxon>Bacteria</taxon>
        <taxon>Pseudomonadati</taxon>
        <taxon>Thermodesulfobacteriota</taxon>
        <taxon>Thermodesulfobacteria</taxon>
        <taxon>Thermodesulfobacteriales</taxon>
        <taxon>Thermodesulfobacteriaceae</taxon>
        <taxon>Caldimicrobium</taxon>
    </lineage>
</organism>
<dbReference type="Pfam" id="PF09723">
    <property type="entry name" value="Zn_ribbon_8"/>
    <property type="match status" value="1"/>
</dbReference>
<name>A0A2N7PJZ6_9BACT</name>
<evidence type="ECO:0000313" key="3">
    <source>
        <dbReference type="Proteomes" id="UP000235731"/>
    </source>
</evidence>
<dbReference type="NCBIfam" id="TIGR02605">
    <property type="entry name" value="CxxC_CxxC_SSSS"/>
    <property type="match status" value="1"/>
</dbReference>